<proteinExistence type="predicted"/>
<name>A0A327NF70_9BACT</name>
<protein>
    <submittedName>
        <fullName evidence="1">Uncharacterized protein</fullName>
    </submittedName>
</protein>
<keyword evidence="2" id="KW-1185">Reference proteome</keyword>
<dbReference type="AlphaFoldDB" id="A0A327NF70"/>
<gene>
    <name evidence="1" type="ORF">HMF3257_05565</name>
</gene>
<dbReference type="EMBL" id="QLII01000001">
    <property type="protein sequence ID" value="RAI73951.1"/>
    <property type="molecule type" value="Genomic_DNA"/>
</dbReference>
<comment type="caution">
    <text evidence="1">The sequence shown here is derived from an EMBL/GenBank/DDBJ whole genome shotgun (WGS) entry which is preliminary data.</text>
</comment>
<reference evidence="1 2" key="1">
    <citation type="submission" date="2018-06" db="EMBL/GenBank/DDBJ databases">
        <title>Spirosoma sp. HMF3257 Genome sequencing and assembly.</title>
        <authorList>
            <person name="Kang H."/>
            <person name="Cha I."/>
            <person name="Kim H."/>
            <person name="Kang J."/>
            <person name="Joh K."/>
        </authorList>
    </citation>
    <scope>NUCLEOTIDE SEQUENCE [LARGE SCALE GENOMIC DNA]</scope>
    <source>
        <strain evidence="1 2">HMF3257</strain>
    </source>
</reference>
<organism evidence="1 2">
    <name type="scientific">Spirosoma telluris</name>
    <dbReference type="NCBI Taxonomy" id="2183553"/>
    <lineage>
        <taxon>Bacteria</taxon>
        <taxon>Pseudomonadati</taxon>
        <taxon>Bacteroidota</taxon>
        <taxon>Cytophagia</taxon>
        <taxon>Cytophagales</taxon>
        <taxon>Cytophagaceae</taxon>
        <taxon>Spirosoma</taxon>
    </lineage>
</organism>
<evidence type="ECO:0000313" key="1">
    <source>
        <dbReference type="EMBL" id="RAI73951.1"/>
    </source>
</evidence>
<accession>A0A327NF70</accession>
<dbReference type="Proteomes" id="UP000249016">
    <property type="component" value="Unassembled WGS sequence"/>
</dbReference>
<evidence type="ECO:0000313" key="2">
    <source>
        <dbReference type="Proteomes" id="UP000249016"/>
    </source>
</evidence>
<sequence length="131" mass="15003">MALVFLRYARGAGNVPPGLAPDLRALHTELLKRAYKWADLFEFVKECYPVYHLKANSDPVLNYYMPKHCLANLNDISARYGETFTALLSQLGVTNWHMNHATQSRTLPGFSPIKLPNHEFYGTAYFERNPK</sequence>